<dbReference type="EMBL" id="CP138359">
    <property type="protein sequence ID" value="WPF83568.1"/>
    <property type="molecule type" value="Genomic_DNA"/>
</dbReference>
<dbReference type="InterPro" id="IPR008949">
    <property type="entry name" value="Isoprenoid_synthase_dom_sf"/>
</dbReference>
<dbReference type="InterPro" id="IPR044843">
    <property type="entry name" value="Trans_IPPS_bact-type"/>
</dbReference>
<dbReference type="PANTHER" id="PTHR31480">
    <property type="entry name" value="BIFUNCTIONAL LYCOPENE CYCLASE/PHYTOENE SYNTHASE"/>
    <property type="match status" value="1"/>
</dbReference>
<dbReference type="InterPro" id="IPR019845">
    <property type="entry name" value="Squalene/phytoene_synthase_CS"/>
</dbReference>
<dbReference type="Pfam" id="PF00494">
    <property type="entry name" value="SQS_PSY"/>
    <property type="match status" value="1"/>
</dbReference>
<sequence length="299" mass="32669">MTGENQPAGRRGEEPRELRDPRYDAVAQASAAVVIEGYSTSFGWASRLLHRPVRGHVRNIYALVRLADEIVDGPLAALDPARSTRQLDDLERETYEAMETGYSTNLVVHAFAITARRFGLDRDHVRAFFASMRTDLTRSVHTPESLDEYIYGSAEVVGLMCLDVFLGAEGRTDVADLTPGARSLGAAFQKINFLRDLAADHDDLGRTYFPGLDLTAFSDADRDVLVADVQADLDRAATVIPRLPSNSRTAVSAAHGLFSELNRRVAAVPAAELLRTRVRVPAPTKARILAAALRRGSIA</sequence>
<dbReference type="GO" id="GO:0016117">
    <property type="term" value="P:carotenoid biosynthetic process"/>
    <property type="evidence" value="ECO:0007669"/>
    <property type="project" value="UniProtKB-ARBA"/>
</dbReference>
<feature type="compositionally biased region" description="Basic and acidic residues" evidence="3">
    <location>
        <begin position="10"/>
        <end position="21"/>
    </location>
</feature>
<gene>
    <name evidence="4" type="ORF">SANBI_001252</name>
</gene>
<accession>A0AAF1C516</accession>
<dbReference type="InterPro" id="IPR033904">
    <property type="entry name" value="Trans_IPPS_HH"/>
</dbReference>
<dbReference type="SFLD" id="SFLDS00005">
    <property type="entry name" value="Isoprenoid_Synthase_Type_I"/>
    <property type="match status" value="1"/>
</dbReference>
<evidence type="ECO:0000256" key="1">
    <source>
        <dbReference type="ARBA" id="ARBA00004684"/>
    </source>
</evidence>
<dbReference type="PROSITE" id="PS01045">
    <property type="entry name" value="SQUALEN_PHYTOEN_SYN_2"/>
    <property type="match status" value="1"/>
</dbReference>
<proteinExistence type="predicted"/>
<dbReference type="SFLD" id="SFLDG01212">
    <property type="entry name" value="Phytoene_synthase_like"/>
    <property type="match status" value="1"/>
</dbReference>
<keyword evidence="2" id="KW-0808">Transferase</keyword>
<dbReference type="Gene3D" id="1.10.600.10">
    <property type="entry name" value="Farnesyl Diphosphate Synthase"/>
    <property type="match status" value="1"/>
</dbReference>
<organism evidence="4 5">
    <name type="scientific">Sanguibacter biliveldensis</name>
    <dbReference type="NCBI Taxonomy" id="3030830"/>
    <lineage>
        <taxon>Bacteria</taxon>
        <taxon>Bacillati</taxon>
        <taxon>Actinomycetota</taxon>
        <taxon>Actinomycetes</taxon>
        <taxon>Micrococcales</taxon>
        <taxon>Sanguibacteraceae</taxon>
        <taxon>Sanguibacter</taxon>
    </lineage>
</organism>
<dbReference type="GO" id="GO:0004311">
    <property type="term" value="F:geranylgeranyl diphosphate synthase activity"/>
    <property type="evidence" value="ECO:0007669"/>
    <property type="project" value="InterPro"/>
</dbReference>
<reference evidence="5" key="1">
    <citation type="submission" date="2023-11" db="EMBL/GenBank/DDBJ databases">
        <authorList>
            <person name="Helweg L.P."/>
            <person name="Kiel A."/>
            <person name="Hitz F."/>
            <person name="Ruckert-Reed C."/>
            <person name="Busche T."/>
            <person name="Kaltschmidt B."/>
            <person name="Kaltschmidt C."/>
        </authorList>
    </citation>
    <scope>NUCLEOTIDE SEQUENCE [LARGE SCALE GENOMIC DNA]</scope>
    <source>
        <strain evidence="5">4.1</strain>
    </source>
</reference>
<evidence type="ECO:0000256" key="3">
    <source>
        <dbReference type="SAM" id="MobiDB-lite"/>
    </source>
</evidence>
<keyword evidence="5" id="KW-1185">Reference proteome</keyword>
<evidence type="ECO:0000256" key="2">
    <source>
        <dbReference type="ARBA" id="ARBA00022679"/>
    </source>
</evidence>
<dbReference type="SUPFAM" id="SSF48576">
    <property type="entry name" value="Terpenoid synthases"/>
    <property type="match status" value="1"/>
</dbReference>
<feature type="region of interest" description="Disordered" evidence="3">
    <location>
        <begin position="1"/>
        <end position="21"/>
    </location>
</feature>
<dbReference type="InterPro" id="IPR002060">
    <property type="entry name" value="Squ/phyt_synthse"/>
</dbReference>
<dbReference type="AlphaFoldDB" id="A0AAF1C516"/>
<dbReference type="GO" id="GO:0051996">
    <property type="term" value="F:squalene synthase [NAD(P)H] activity"/>
    <property type="evidence" value="ECO:0007669"/>
    <property type="project" value="InterPro"/>
</dbReference>
<dbReference type="RefSeq" id="WP_319159998.1">
    <property type="nucleotide sequence ID" value="NZ_CP138359.1"/>
</dbReference>
<dbReference type="CDD" id="cd00683">
    <property type="entry name" value="Trans_IPPS_HH"/>
    <property type="match status" value="1"/>
</dbReference>
<name>A0AAF1C516_9MICO</name>
<protein>
    <submittedName>
        <fullName evidence="4">Phytoene/squalene synthase family protein</fullName>
    </submittedName>
</protein>
<dbReference type="Proteomes" id="UP001304340">
    <property type="component" value="Chromosome"/>
</dbReference>
<evidence type="ECO:0000313" key="4">
    <source>
        <dbReference type="EMBL" id="WPF83568.1"/>
    </source>
</evidence>
<dbReference type="SFLD" id="SFLDG01018">
    <property type="entry name" value="Squalene/Phytoene_Synthase_Lik"/>
    <property type="match status" value="1"/>
</dbReference>
<comment type="pathway">
    <text evidence="1">Carotenoid biosynthesis; phytoene biosynthesis.</text>
</comment>
<evidence type="ECO:0000313" key="5">
    <source>
        <dbReference type="Proteomes" id="UP001304340"/>
    </source>
</evidence>
<dbReference type="KEGG" id="sbil:SANBI_001252"/>